<dbReference type="NCBIfam" id="TIGR03263">
    <property type="entry name" value="guanyl_kin"/>
    <property type="match status" value="1"/>
</dbReference>
<comment type="subcellular location">
    <subcellularLocation>
        <location evidence="9">Cytoplasm</location>
    </subcellularLocation>
</comment>
<keyword evidence="7 9" id="KW-0067">ATP-binding</keyword>
<evidence type="ECO:0000256" key="8">
    <source>
        <dbReference type="ARBA" id="ARBA00030128"/>
    </source>
</evidence>
<dbReference type="OrthoDB" id="9808150at2"/>
<dbReference type="FunFam" id="3.30.63.10:FF:000002">
    <property type="entry name" value="Guanylate kinase 1"/>
    <property type="match status" value="1"/>
</dbReference>
<comment type="similarity">
    <text evidence="1 9">Belongs to the guanylate kinase family.</text>
</comment>
<dbReference type="InterPro" id="IPR008144">
    <property type="entry name" value="Guanylate_kin-like_dom"/>
</dbReference>
<dbReference type="PANTHER" id="PTHR23117">
    <property type="entry name" value="GUANYLATE KINASE-RELATED"/>
    <property type="match status" value="1"/>
</dbReference>
<dbReference type="SMART" id="SM00072">
    <property type="entry name" value="GuKc"/>
    <property type="match status" value="1"/>
</dbReference>
<evidence type="ECO:0000313" key="11">
    <source>
        <dbReference type="Proteomes" id="UP000093796"/>
    </source>
</evidence>
<organism evidence="10 11">
    <name type="scientific">Acetobacter pasteurianus</name>
    <name type="common">Acetobacter turbidans</name>
    <dbReference type="NCBI Taxonomy" id="438"/>
    <lineage>
        <taxon>Bacteria</taxon>
        <taxon>Pseudomonadati</taxon>
        <taxon>Pseudomonadota</taxon>
        <taxon>Alphaproteobacteria</taxon>
        <taxon>Acetobacterales</taxon>
        <taxon>Acetobacteraceae</taxon>
        <taxon>Acetobacter</taxon>
    </lineage>
</organism>
<dbReference type="InterPro" id="IPR020590">
    <property type="entry name" value="Guanylate_kinase_CS"/>
</dbReference>
<keyword evidence="9" id="KW-0963">Cytoplasm</keyword>
<dbReference type="Gene3D" id="3.30.63.10">
    <property type="entry name" value="Guanylate Kinase phosphate binding domain"/>
    <property type="match status" value="1"/>
</dbReference>
<dbReference type="PATRIC" id="fig|438.15.peg.1309"/>
<dbReference type="PROSITE" id="PS50052">
    <property type="entry name" value="GUANYLATE_KINASE_2"/>
    <property type="match status" value="1"/>
</dbReference>
<evidence type="ECO:0000313" key="10">
    <source>
        <dbReference type="EMBL" id="OAZ72598.1"/>
    </source>
</evidence>
<dbReference type="EC" id="2.7.4.8" evidence="2 9"/>
<dbReference type="HAMAP" id="MF_00328">
    <property type="entry name" value="Guanylate_kinase"/>
    <property type="match status" value="1"/>
</dbReference>
<dbReference type="AlphaFoldDB" id="A0A1A0DBD9"/>
<dbReference type="GO" id="GO:0005829">
    <property type="term" value="C:cytosol"/>
    <property type="evidence" value="ECO:0007669"/>
    <property type="project" value="TreeGrafter"/>
</dbReference>
<keyword evidence="4 9" id="KW-0808">Transferase</keyword>
<comment type="caution">
    <text evidence="10">The sequence shown here is derived from an EMBL/GenBank/DDBJ whole genome shotgun (WGS) entry which is preliminary data.</text>
</comment>
<reference evidence="10 11" key="1">
    <citation type="submission" date="2016-05" db="EMBL/GenBank/DDBJ databases">
        <title>Genome sequencing of Acetobacter pasteurianus strain SRCM100623.</title>
        <authorList>
            <person name="Song Y.R."/>
        </authorList>
    </citation>
    <scope>NUCLEOTIDE SEQUENCE [LARGE SCALE GENOMIC DNA]</scope>
    <source>
        <strain evidence="10 11">SRCM100623</strain>
    </source>
</reference>
<comment type="catalytic activity">
    <reaction evidence="9">
        <text>GMP + ATP = GDP + ADP</text>
        <dbReference type="Rhea" id="RHEA:20780"/>
        <dbReference type="ChEBI" id="CHEBI:30616"/>
        <dbReference type="ChEBI" id="CHEBI:58115"/>
        <dbReference type="ChEBI" id="CHEBI:58189"/>
        <dbReference type="ChEBI" id="CHEBI:456216"/>
        <dbReference type="EC" id="2.7.4.8"/>
    </reaction>
</comment>
<dbReference type="RefSeq" id="WP_003629126.1">
    <property type="nucleotide sequence ID" value="NZ_JBNPTE010000001.1"/>
</dbReference>
<name>A0A1A0DBD9_ACEPA</name>
<dbReference type="eggNOG" id="COG0194">
    <property type="taxonomic scope" value="Bacteria"/>
</dbReference>
<evidence type="ECO:0000256" key="1">
    <source>
        <dbReference type="ARBA" id="ARBA00005790"/>
    </source>
</evidence>
<dbReference type="Pfam" id="PF00625">
    <property type="entry name" value="Guanylate_kin"/>
    <property type="match status" value="1"/>
</dbReference>
<dbReference type="Proteomes" id="UP000093796">
    <property type="component" value="Unassembled WGS sequence"/>
</dbReference>
<keyword evidence="5 9" id="KW-0547">Nucleotide-binding</keyword>
<sequence>MAHNAQGNHNGAERRRGVCLVISAPSGAGKSTIANALRASEPALKHSVSVTTRQPRPGEKEGVHYHFRTMEDFERMAANGELLEWATVFGRGYGTPRAPVEAALAAGHDMVFDIDWQGHQQIRRALPDDVVSLFVLPPSLEELERRLRGRASDHPDEIARRMAAARDEISHWREFDHVIINTDLDRAITEARAVLIAARLQTRRRTGLLDFVASFGA</sequence>
<evidence type="ECO:0000256" key="6">
    <source>
        <dbReference type="ARBA" id="ARBA00022777"/>
    </source>
</evidence>
<protein>
    <recommendedName>
        <fullName evidence="3 9">Guanylate kinase</fullName>
        <ecNumber evidence="2 9">2.7.4.8</ecNumber>
    </recommendedName>
    <alternativeName>
        <fullName evidence="8 9">GMP kinase</fullName>
    </alternativeName>
</protein>
<dbReference type="GO" id="GO:0005524">
    <property type="term" value="F:ATP binding"/>
    <property type="evidence" value="ECO:0007669"/>
    <property type="project" value="UniProtKB-UniRule"/>
</dbReference>
<evidence type="ECO:0000256" key="4">
    <source>
        <dbReference type="ARBA" id="ARBA00022679"/>
    </source>
</evidence>
<evidence type="ECO:0000256" key="2">
    <source>
        <dbReference type="ARBA" id="ARBA00012961"/>
    </source>
</evidence>
<proteinExistence type="inferred from homology"/>
<feature type="binding site" evidence="9">
    <location>
        <begin position="24"/>
        <end position="31"/>
    </location>
    <ligand>
        <name>ATP</name>
        <dbReference type="ChEBI" id="CHEBI:30616"/>
    </ligand>
</feature>
<evidence type="ECO:0000256" key="3">
    <source>
        <dbReference type="ARBA" id="ARBA00016296"/>
    </source>
</evidence>
<dbReference type="Gene3D" id="3.40.50.300">
    <property type="entry name" value="P-loop containing nucleotide triphosphate hydrolases"/>
    <property type="match status" value="2"/>
</dbReference>
<dbReference type="PROSITE" id="PS00856">
    <property type="entry name" value="GUANYLATE_KINASE_1"/>
    <property type="match status" value="1"/>
</dbReference>
<dbReference type="GO" id="GO:0004385">
    <property type="term" value="F:GMP kinase activity"/>
    <property type="evidence" value="ECO:0007669"/>
    <property type="project" value="UniProtKB-UniRule"/>
</dbReference>
<evidence type="ECO:0000256" key="7">
    <source>
        <dbReference type="ARBA" id="ARBA00022840"/>
    </source>
</evidence>
<dbReference type="InterPro" id="IPR008145">
    <property type="entry name" value="GK/Ca_channel_bsu"/>
</dbReference>
<dbReference type="SUPFAM" id="SSF52540">
    <property type="entry name" value="P-loop containing nucleoside triphosphate hydrolases"/>
    <property type="match status" value="1"/>
</dbReference>
<evidence type="ECO:0000256" key="9">
    <source>
        <dbReference type="HAMAP-Rule" id="MF_00328"/>
    </source>
</evidence>
<accession>A0A1A0DBD9</accession>
<gene>
    <name evidence="9" type="primary">gmk</name>
    <name evidence="10" type="ORF">SRCM100623_01139</name>
</gene>
<dbReference type="InterPro" id="IPR017665">
    <property type="entry name" value="Guanylate_kinase"/>
</dbReference>
<dbReference type="InterPro" id="IPR027417">
    <property type="entry name" value="P-loop_NTPase"/>
</dbReference>
<dbReference type="PANTHER" id="PTHR23117:SF13">
    <property type="entry name" value="GUANYLATE KINASE"/>
    <property type="match status" value="1"/>
</dbReference>
<evidence type="ECO:0000256" key="5">
    <source>
        <dbReference type="ARBA" id="ARBA00022741"/>
    </source>
</evidence>
<dbReference type="CDD" id="cd00071">
    <property type="entry name" value="GMPK"/>
    <property type="match status" value="1"/>
</dbReference>
<keyword evidence="6 9" id="KW-0418">Kinase</keyword>
<dbReference type="EMBL" id="LYUD01000099">
    <property type="protein sequence ID" value="OAZ72598.1"/>
    <property type="molecule type" value="Genomic_DNA"/>
</dbReference>
<comment type="function">
    <text evidence="9">Essential for recycling GMP and indirectly, cGMP.</text>
</comment>